<reference evidence="4" key="1">
    <citation type="journal article" date="2013" name="Nature">
        <title>Pan genome of the phytoplankton Emiliania underpins its global distribution.</title>
        <authorList>
            <person name="Read B.A."/>
            <person name="Kegel J."/>
            <person name="Klute M.J."/>
            <person name="Kuo A."/>
            <person name="Lefebvre S.C."/>
            <person name="Maumus F."/>
            <person name="Mayer C."/>
            <person name="Miller J."/>
            <person name="Monier A."/>
            <person name="Salamov A."/>
            <person name="Young J."/>
            <person name="Aguilar M."/>
            <person name="Claverie J.M."/>
            <person name="Frickenhaus S."/>
            <person name="Gonzalez K."/>
            <person name="Herman E.K."/>
            <person name="Lin Y.C."/>
            <person name="Napier J."/>
            <person name="Ogata H."/>
            <person name="Sarno A.F."/>
            <person name="Shmutz J."/>
            <person name="Schroeder D."/>
            <person name="de Vargas C."/>
            <person name="Verret F."/>
            <person name="von Dassow P."/>
            <person name="Valentin K."/>
            <person name="Van de Peer Y."/>
            <person name="Wheeler G."/>
            <person name="Dacks J.B."/>
            <person name="Delwiche C.F."/>
            <person name="Dyhrman S.T."/>
            <person name="Glockner G."/>
            <person name="John U."/>
            <person name="Richards T."/>
            <person name="Worden A.Z."/>
            <person name="Zhang X."/>
            <person name="Grigoriev I.V."/>
            <person name="Allen A.E."/>
            <person name="Bidle K."/>
            <person name="Borodovsky M."/>
            <person name="Bowler C."/>
            <person name="Brownlee C."/>
            <person name="Cock J.M."/>
            <person name="Elias M."/>
            <person name="Gladyshev V.N."/>
            <person name="Groth M."/>
            <person name="Guda C."/>
            <person name="Hadaegh A."/>
            <person name="Iglesias-Rodriguez M.D."/>
            <person name="Jenkins J."/>
            <person name="Jones B.M."/>
            <person name="Lawson T."/>
            <person name="Leese F."/>
            <person name="Lindquist E."/>
            <person name="Lobanov A."/>
            <person name="Lomsadze A."/>
            <person name="Malik S.B."/>
            <person name="Marsh M.E."/>
            <person name="Mackinder L."/>
            <person name="Mock T."/>
            <person name="Mueller-Roeber B."/>
            <person name="Pagarete A."/>
            <person name="Parker M."/>
            <person name="Probert I."/>
            <person name="Quesneville H."/>
            <person name="Raines C."/>
            <person name="Rensing S.A."/>
            <person name="Riano-Pachon D.M."/>
            <person name="Richier S."/>
            <person name="Rokitta S."/>
            <person name="Shiraiwa Y."/>
            <person name="Soanes D.M."/>
            <person name="van der Giezen M."/>
            <person name="Wahlund T.M."/>
            <person name="Williams B."/>
            <person name="Wilson W."/>
            <person name="Wolfe G."/>
            <person name="Wurch L.L."/>
        </authorList>
    </citation>
    <scope>NUCLEOTIDE SEQUENCE</scope>
</reference>
<dbReference type="InterPro" id="IPR000008">
    <property type="entry name" value="C2_dom"/>
</dbReference>
<keyword evidence="1" id="KW-0812">Transmembrane</keyword>
<evidence type="ECO:0000259" key="2">
    <source>
        <dbReference type="PROSITE" id="PS50004"/>
    </source>
</evidence>
<feature type="transmembrane region" description="Helical" evidence="1">
    <location>
        <begin position="508"/>
        <end position="529"/>
    </location>
</feature>
<feature type="domain" description="C2" evidence="2">
    <location>
        <begin position="30"/>
        <end position="153"/>
    </location>
</feature>
<evidence type="ECO:0000313" key="4">
    <source>
        <dbReference type="Proteomes" id="UP000013827"/>
    </source>
</evidence>
<protein>
    <recommendedName>
        <fullName evidence="2">C2 domain-containing protein</fullName>
    </recommendedName>
</protein>
<proteinExistence type="predicted"/>
<keyword evidence="4" id="KW-1185">Reference proteome</keyword>
<dbReference type="InterPro" id="IPR035892">
    <property type="entry name" value="C2_domain_sf"/>
</dbReference>
<dbReference type="Proteomes" id="UP000013827">
    <property type="component" value="Unassembled WGS sequence"/>
</dbReference>
<dbReference type="RefSeq" id="XP_005778538.1">
    <property type="nucleotide sequence ID" value="XM_005778481.1"/>
</dbReference>
<dbReference type="EnsemblProtists" id="EOD26109">
    <property type="protein sequence ID" value="EOD26109"/>
    <property type="gene ID" value="EMIHUDRAFT_469061"/>
</dbReference>
<dbReference type="SUPFAM" id="SSF49562">
    <property type="entry name" value="C2 domain (Calcium/lipid-binding domain, CaLB)"/>
    <property type="match status" value="1"/>
</dbReference>
<dbReference type="Gene3D" id="2.60.40.150">
    <property type="entry name" value="C2 domain"/>
    <property type="match status" value="1"/>
</dbReference>
<dbReference type="GeneID" id="17271653"/>
<dbReference type="HOGENOM" id="CLU_501987_0_0_1"/>
<accession>A0A0D3JRH4</accession>
<keyword evidence="1" id="KW-1133">Transmembrane helix</keyword>
<dbReference type="AlphaFoldDB" id="A0A0D3JRH4"/>
<organism evidence="3 4">
    <name type="scientific">Emiliania huxleyi (strain CCMP1516)</name>
    <dbReference type="NCBI Taxonomy" id="280463"/>
    <lineage>
        <taxon>Eukaryota</taxon>
        <taxon>Haptista</taxon>
        <taxon>Haptophyta</taxon>
        <taxon>Prymnesiophyceae</taxon>
        <taxon>Isochrysidales</taxon>
        <taxon>Noelaerhabdaceae</taxon>
        <taxon>Emiliania</taxon>
    </lineage>
</organism>
<dbReference type="SMART" id="SM00239">
    <property type="entry name" value="C2"/>
    <property type="match status" value="2"/>
</dbReference>
<evidence type="ECO:0000256" key="1">
    <source>
        <dbReference type="SAM" id="Phobius"/>
    </source>
</evidence>
<sequence length="543" mass="58406">MLSVATLVLSDAYDRLNAGANLEKQRERAKQGGYLLSAPCAAAEETGACEMQVCIRSAANLPGRVDSWPRKPAPESWVKVELGGRLVCKTGKHDNNETPLWDMCCHVHGHHEHSEYFFSVFDSDLTGDEADWLGTAVLPANSTAGSYVLALSGGEFEIDADAPAPTLTVSIPLFPPPPPPPQNIDAVKVGGGATDKLLFDEAKAGAEAQRRRKGPECVAAAHELRKYLCVMSAKGLVEADYFPRVGKYRYPDSWVKISTFREENERIGLSPEFVTYALTHGDEATRQKVYRATEEHTAVMTTQMEEDILSNLEKEDEVAEAHNDRPGTVPTYECATHVVSNSLEPNWSSCCDITEAEGKAFLLELFDEDSFYFVNDYMGANLMTDLEEGQYELPILGGVAGHTDAGAYFNVQVITSKHEPIDHIGENCWDACGGKGGLCPGYCGALGACCKAPSADAALGHEPGCPDHGTDPDWHSCVCADMTTLGDHQALSTEPLPSSSSPPHGGPATSLLLLASVSALLLAAAAGVARRRRQARVAVDELL</sequence>
<reference evidence="3" key="2">
    <citation type="submission" date="2024-10" db="UniProtKB">
        <authorList>
            <consortium name="EnsemblProtists"/>
        </authorList>
    </citation>
    <scope>IDENTIFICATION</scope>
</reference>
<dbReference type="PaxDb" id="2903-EOD26109"/>
<dbReference type="Pfam" id="PF00168">
    <property type="entry name" value="C2"/>
    <property type="match status" value="2"/>
</dbReference>
<name>A0A0D3JRH4_EMIH1</name>
<dbReference type="KEGG" id="ehx:EMIHUDRAFT_469061"/>
<evidence type="ECO:0000313" key="3">
    <source>
        <dbReference type="EnsemblProtists" id="EOD26109"/>
    </source>
</evidence>
<keyword evidence="1" id="KW-0472">Membrane</keyword>
<dbReference type="PROSITE" id="PS50004">
    <property type="entry name" value="C2"/>
    <property type="match status" value="1"/>
</dbReference>